<protein>
    <submittedName>
        <fullName evidence="1">Acylneuraminate cytidylyltransferase family protein</fullName>
    </submittedName>
</protein>
<dbReference type="Proteomes" id="UP000824214">
    <property type="component" value="Unassembled WGS sequence"/>
</dbReference>
<dbReference type="GO" id="GO:0008781">
    <property type="term" value="F:N-acylneuraminate cytidylyltransferase activity"/>
    <property type="evidence" value="ECO:0007669"/>
    <property type="project" value="TreeGrafter"/>
</dbReference>
<dbReference type="Gene3D" id="3.90.550.10">
    <property type="entry name" value="Spore Coat Polysaccharide Biosynthesis Protein SpsA, Chain A"/>
    <property type="match status" value="1"/>
</dbReference>
<comment type="caution">
    <text evidence="1">The sequence shown here is derived from an EMBL/GenBank/DDBJ whole genome shotgun (WGS) entry which is preliminary data.</text>
</comment>
<dbReference type="PANTHER" id="PTHR21485:SF6">
    <property type="entry name" value="N-ACYLNEURAMINATE CYTIDYLYLTRANSFERASE-RELATED"/>
    <property type="match status" value="1"/>
</dbReference>
<keyword evidence="1" id="KW-0808">Transferase</keyword>
<dbReference type="InterPro" id="IPR050793">
    <property type="entry name" value="CMP-NeuNAc_synthase"/>
</dbReference>
<dbReference type="Pfam" id="PF02348">
    <property type="entry name" value="CTP_transf_3"/>
    <property type="match status" value="1"/>
</dbReference>
<organism evidence="1 2">
    <name type="scientific">Candidatus Acutalibacter ornithocaccae</name>
    <dbReference type="NCBI Taxonomy" id="2838416"/>
    <lineage>
        <taxon>Bacteria</taxon>
        <taxon>Bacillati</taxon>
        <taxon>Bacillota</taxon>
        <taxon>Clostridia</taxon>
        <taxon>Eubacteriales</taxon>
        <taxon>Acutalibacteraceae</taxon>
        <taxon>Acutalibacter</taxon>
    </lineage>
</organism>
<proteinExistence type="predicted"/>
<dbReference type="InterPro" id="IPR003329">
    <property type="entry name" value="Cytidylyl_trans"/>
</dbReference>
<evidence type="ECO:0000313" key="1">
    <source>
        <dbReference type="EMBL" id="HJB37956.1"/>
    </source>
</evidence>
<accession>A0A9D2RZP7</accession>
<dbReference type="SUPFAM" id="SSF53448">
    <property type="entry name" value="Nucleotide-diphospho-sugar transferases"/>
    <property type="match status" value="1"/>
</dbReference>
<reference evidence="1" key="2">
    <citation type="submission" date="2021-04" db="EMBL/GenBank/DDBJ databases">
        <authorList>
            <person name="Gilroy R."/>
        </authorList>
    </citation>
    <scope>NUCLEOTIDE SEQUENCE</scope>
    <source>
        <strain evidence="1">ChiBcolR8-3208</strain>
    </source>
</reference>
<gene>
    <name evidence="1" type="ORF">H9942_07810</name>
</gene>
<dbReference type="InterPro" id="IPR029044">
    <property type="entry name" value="Nucleotide-diphossugar_trans"/>
</dbReference>
<dbReference type="AlphaFoldDB" id="A0A9D2RZP7"/>
<dbReference type="PANTHER" id="PTHR21485">
    <property type="entry name" value="HAD SUPERFAMILY MEMBERS CMAS AND KDSC"/>
    <property type="match status" value="1"/>
</dbReference>
<evidence type="ECO:0000313" key="2">
    <source>
        <dbReference type="Proteomes" id="UP000824214"/>
    </source>
</evidence>
<dbReference type="EMBL" id="DWXZ01000166">
    <property type="protein sequence ID" value="HJB37956.1"/>
    <property type="molecule type" value="Genomic_DNA"/>
</dbReference>
<keyword evidence="1" id="KW-0548">Nucleotidyltransferase</keyword>
<dbReference type="CDD" id="cd02513">
    <property type="entry name" value="CMP-NeuAc_Synthase"/>
    <property type="match status" value="1"/>
</dbReference>
<sequence>MKVAAVVPMKLNNRRLPQKNTKPFTNGRPLCWYILSTLLEVEAIEKVYVYCSNPSIQEYMPQGVEYLRRGEDLDQDSTKMNEVLARFAGEVPADVYVMTHTTAPFVRKESIEKGLEAVLSGAYDSAFAVKELRDFLWKDGKPFNYALDAIPRTQDLEPLYQETSGFYIYRQEVITQLGRRIGEKPKLVTVSEVESVDIDEAEDFLIADALYNYGLQLGKGACL</sequence>
<reference evidence="1" key="1">
    <citation type="journal article" date="2021" name="PeerJ">
        <title>Extensive microbial diversity within the chicken gut microbiome revealed by metagenomics and culture.</title>
        <authorList>
            <person name="Gilroy R."/>
            <person name="Ravi A."/>
            <person name="Getino M."/>
            <person name="Pursley I."/>
            <person name="Horton D.L."/>
            <person name="Alikhan N.F."/>
            <person name="Baker D."/>
            <person name="Gharbi K."/>
            <person name="Hall N."/>
            <person name="Watson M."/>
            <person name="Adriaenssens E.M."/>
            <person name="Foster-Nyarko E."/>
            <person name="Jarju S."/>
            <person name="Secka A."/>
            <person name="Antonio M."/>
            <person name="Oren A."/>
            <person name="Chaudhuri R.R."/>
            <person name="La Ragione R."/>
            <person name="Hildebrand F."/>
            <person name="Pallen M.J."/>
        </authorList>
    </citation>
    <scope>NUCLEOTIDE SEQUENCE</scope>
    <source>
        <strain evidence="1">ChiBcolR8-3208</strain>
    </source>
</reference>
<name>A0A9D2RZP7_9FIRM</name>